<name>A0ACB6FBF4_9PLEO</name>
<dbReference type="EMBL" id="PDWZ02000010">
    <property type="protein sequence ID" value="KAB2101796.1"/>
    <property type="molecule type" value="Genomic_DNA"/>
</dbReference>
<protein>
    <submittedName>
        <fullName evidence="1">Uncharacterized protein</fullName>
    </submittedName>
</protein>
<comment type="caution">
    <text evidence="1">The sequence shown here is derived from an EMBL/GenBank/DDBJ whole genome shotgun (WGS) entry which is preliminary data.</text>
</comment>
<gene>
    <name evidence="1" type="ORF">AG0111_0g9672</name>
</gene>
<sequence length="355" mass="40570">MAKFTQNPMYRNPNYWPYKPYTETPPSFPEPTPITQQAKSATRTKRKRRVQSSRKVGAGPRQHCRPRLMEDVDETRPLACPFAKHDPINAPGCWEFAADNLARLKEHLLRRHDRPYCPICFNHFKDYNERTVHMNERKCPRLESKQRGAWIRFGVVEKIRERTKKGEDGIEGWQRIYTILFPFDKTIPSPYIEDIGQLYVGRTRKTVAEDFIQYVQSTLDSMFTNEVTNEPSAVKAACMSHLSKVTDQYIRGGSNSRDTESNAATVLDQPDRSIELSPSTPRRAEAHSRITLTPPIPPLSSLAKHFIKQDSLPQFSLLEVLSDANHPATSDCPFNDAKFFDKLLANGVGTGFSVE</sequence>
<keyword evidence="2" id="KW-1185">Reference proteome</keyword>
<evidence type="ECO:0000313" key="1">
    <source>
        <dbReference type="EMBL" id="KAB2101796.1"/>
    </source>
</evidence>
<proteinExistence type="predicted"/>
<evidence type="ECO:0000313" key="2">
    <source>
        <dbReference type="Proteomes" id="UP000293547"/>
    </source>
</evidence>
<organism evidence="1 2">
    <name type="scientific">Alternaria gaisen</name>
    <dbReference type="NCBI Taxonomy" id="167740"/>
    <lineage>
        <taxon>Eukaryota</taxon>
        <taxon>Fungi</taxon>
        <taxon>Dikarya</taxon>
        <taxon>Ascomycota</taxon>
        <taxon>Pezizomycotina</taxon>
        <taxon>Dothideomycetes</taxon>
        <taxon>Pleosporomycetidae</taxon>
        <taxon>Pleosporales</taxon>
        <taxon>Pleosporineae</taxon>
        <taxon>Pleosporaceae</taxon>
        <taxon>Alternaria</taxon>
        <taxon>Alternaria sect. Alternaria</taxon>
    </lineage>
</organism>
<dbReference type="Proteomes" id="UP000293547">
    <property type="component" value="Unassembled WGS sequence"/>
</dbReference>
<reference evidence="1 2" key="1">
    <citation type="journal article" date="2019" name="bioRxiv">
        <title>Genomics, evolutionary history and diagnostics of the Alternaria alternata species group including apple and Asian pear pathotypes.</title>
        <authorList>
            <person name="Armitage A.D."/>
            <person name="Cockerton H.M."/>
            <person name="Sreenivasaprasad S."/>
            <person name="Woodhall J.W."/>
            <person name="Lane C.R."/>
            <person name="Harrison R.J."/>
            <person name="Clarkson J.P."/>
        </authorList>
    </citation>
    <scope>NUCLEOTIDE SEQUENCE [LARGE SCALE GENOMIC DNA]</scope>
    <source>
        <strain evidence="1 2">FERA 650</strain>
    </source>
</reference>
<accession>A0ACB6FBF4</accession>